<sequence>MANNKLLPKLLQNLLDILNDEEYYDITIEVGNDPYIKIFRCSNGEDAPRHVLTLHVAIEMNINFVYICYDNRNLKEANKPETGKQRSKKQHITIVNNHFNIIKPKHEWIIQDINISEKFYNYQLSVLETLKTTGLTWHHTYDILALSNIIILTQQCPYQNFFTRKGWKIIIDTNPYKLKDPGIPPSMLASLHDAALKHLCGKDSLIYPDQTPLSRIEHLTNYYEVQIDRSVKATRQRPDFSCTVDAHLQAGETINQQLYSKGGDALQSYIMDLRFDDLYRSWPFLTSRLVIDEPILPLIESNFIHFATRENVFPKLQKTIRVAYLIFFRLKE</sequence>
<organism evidence="1 2">
    <name type="scientific">Rhizophagus irregularis (strain DAOM 181602 / DAOM 197198 / MUCL 43194)</name>
    <name type="common">Arbuscular mycorrhizal fungus</name>
    <name type="synonym">Glomus intraradices</name>
    <dbReference type="NCBI Taxonomy" id="747089"/>
    <lineage>
        <taxon>Eukaryota</taxon>
        <taxon>Fungi</taxon>
        <taxon>Fungi incertae sedis</taxon>
        <taxon>Mucoromycota</taxon>
        <taxon>Glomeromycotina</taxon>
        <taxon>Glomeromycetes</taxon>
        <taxon>Glomerales</taxon>
        <taxon>Glomeraceae</taxon>
        <taxon>Rhizophagus</taxon>
    </lineage>
</organism>
<protein>
    <submittedName>
        <fullName evidence="1">Uncharacterized protein</fullName>
    </submittedName>
</protein>
<reference evidence="1 2" key="1">
    <citation type="journal article" date="2013" name="Proc. Natl. Acad. Sci. U.S.A.">
        <title>Genome of an arbuscular mycorrhizal fungus provides insight into the oldest plant symbiosis.</title>
        <authorList>
            <person name="Tisserant E."/>
            <person name="Malbreil M."/>
            <person name="Kuo A."/>
            <person name="Kohler A."/>
            <person name="Symeonidi A."/>
            <person name="Balestrini R."/>
            <person name="Charron P."/>
            <person name="Duensing N."/>
            <person name="Frei Dit Frey N."/>
            <person name="Gianinazzi-Pearson V."/>
            <person name="Gilbert L.B."/>
            <person name="Handa Y."/>
            <person name="Herr J.R."/>
            <person name="Hijri M."/>
            <person name="Koul R."/>
            <person name="Kawaguchi M."/>
            <person name="Krajinski F."/>
            <person name="Lammers P.J."/>
            <person name="Masclaux F.G."/>
            <person name="Murat C."/>
            <person name="Morin E."/>
            <person name="Ndikumana S."/>
            <person name="Pagni M."/>
            <person name="Petitpierre D."/>
            <person name="Requena N."/>
            <person name="Rosikiewicz P."/>
            <person name="Riley R."/>
            <person name="Saito K."/>
            <person name="San Clemente H."/>
            <person name="Shapiro H."/>
            <person name="van Tuinen D."/>
            <person name="Becard G."/>
            <person name="Bonfante P."/>
            <person name="Paszkowski U."/>
            <person name="Shachar-Hill Y.Y."/>
            <person name="Tuskan G.A."/>
            <person name="Young P.W."/>
            <person name="Sanders I.R."/>
            <person name="Henrissat B."/>
            <person name="Rensing S.A."/>
            <person name="Grigoriev I.V."/>
            <person name="Corradi N."/>
            <person name="Roux C."/>
            <person name="Martin F."/>
        </authorList>
    </citation>
    <scope>NUCLEOTIDE SEQUENCE [LARGE SCALE GENOMIC DNA]</scope>
    <source>
        <strain evidence="1 2">DAOM 197198</strain>
    </source>
</reference>
<proteinExistence type="predicted"/>
<accession>A0A2P4PK77</accession>
<reference evidence="1 2" key="2">
    <citation type="journal article" date="2018" name="New Phytol.">
        <title>High intraspecific genome diversity in the model arbuscular mycorrhizal symbiont Rhizophagus irregularis.</title>
        <authorList>
            <person name="Chen E.C.H."/>
            <person name="Morin E."/>
            <person name="Beaudet D."/>
            <person name="Noel J."/>
            <person name="Yildirir G."/>
            <person name="Ndikumana S."/>
            <person name="Charron P."/>
            <person name="St-Onge C."/>
            <person name="Giorgi J."/>
            <person name="Kruger M."/>
            <person name="Marton T."/>
            <person name="Ropars J."/>
            <person name="Grigoriev I.V."/>
            <person name="Hainaut M."/>
            <person name="Henrissat B."/>
            <person name="Roux C."/>
            <person name="Martin F."/>
            <person name="Corradi N."/>
        </authorList>
    </citation>
    <scope>NUCLEOTIDE SEQUENCE [LARGE SCALE GENOMIC DNA]</scope>
    <source>
        <strain evidence="1 2">DAOM 197198</strain>
    </source>
</reference>
<evidence type="ECO:0000313" key="1">
    <source>
        <dbReference type="EMBL" id="POG65794.1"/>
    </source>
</evidence>
<name>A0A2P4PK77_RHIID</name>
<keyword evidence="2" id="KW-1185">Reference proteome</keyword>
<dbReference type="EMBL" id="AUPC02000206">
    <property type="protein sequence ID" value="POG65794.1"/>
    <property type="molecule type" value="Genomic_DNA"/>
</dbReference>
<gene>
    <name evidence="1" type="ORF">GLOIN_2v1781362</name>
</gene>
<dbReference type="VEuPathDB" id="FungiDB:RhiirFUN_016122"/>
<evidence type="ECO:0000313" key="2">
    <source>
        <dbReference type="Proteomes" id="UP000018888"/>
    </source>
</evidence>
<dbReference type="Proteomes" id="UP000018888">
    <property type="component" value="Unassembled WGS sequence"/>
</dbReference>
<dbReference type="AlphaFoldDB" id="A0A2P4PK77"/>
<comment type="caution">
    <text evidence="1">The sequence shown here is derived from an EMBL/GenBank/DDBJ whole genome shotgun (WGS) entry which is preliminary data.</text>
</comment>